<reference evidence="2" key="1">
    <citation type="journal article" date="2013" name="Proc. Natl. Acad. Sci. U.S.A.">
        <title>Genome structure and metabolic features in the red seaweed Chondrus crispus shed light on evolution of the Archaeplastida.</title>
        <authorList>
            <person name="Collen J."/>
            <person name="Porcel B."/>
            <person name="Carre W."/>
            <person name="Ball S.G."/>
            <person name="Chaparro C."/>
            <person name="Tonon T."/>
            <person name="Barbeyron T."/>
            <person name="Michel G."/>
            <person name="Noel B."/>
            <person name="Valentin K."/>
            <person name="Elias M."/>
            <person name="Artiguenave F."/>
            <person name="Arun A."/>
            <person name="Aury J.M."/>
            <person name="Barbosa-Neto J.F."/>
            <person name="Bothwell J.H."/>
            <person name="Bouget F.Y."/>
            <person name="Brillet L."/>
            <person name="Cabello-Hurtado F."/>
            <person name="Capella-Gutierrez S."/>
            <person name="Charrier B."/>
            <person name="Cladiere L."/>
            <person name="Cock J.M."/>
            <person name="Coelho S.M."/>
            <person name="Colleoni C."/>
            <person name="Czjzek M."/>
            <person name="Da Silva C."/>
            <person name="Delage L."/>
            <person name="Denoeud F."/>
            <person name="Deschamps P."/>
            <person name="Dittami S.M."/>
            <person name="Gabaldon T."/>
            <person name="Gachon C.M."/>
            <person name="Groisillier A."/>
            <person name="Herve C."/>
            <person name="Jabbari K."/>
            <person name="Katinka M."/>
            <person name="Kloareg B."/>
            <person name="Kowalczyk N."/>
            <person name="Labadie K."/>
            <person name="Leblanc C."/>
            <person name="Lopez P.J."/>
            <person name="McLachlan D.H."/>
            <person name="Meslet-Cladiere L."/>
            <person name="Moustafa A."/>
            <person name="Nehr Z."/>
            <person name="Nyvall Collen P."/>
            <person name="Panaud O."/>
            <person name="Partensky F."/>
            <person name="Poulain J."/>
            <person name="Rensing S.A."/>
            <person name="Rousvoal S."/>
            <person name="Samson G."/>
            <person name="Symeonidi A."/>
            <person name="Weissenbach J."/>
            <person name="Zambounis A."/>
            <person name="Wincker P."/>
            <person name="Boyen C."/>
        </authorList>
    </citation>
    <scope>NUCLEOTIDE SEQUENCE [LARGE SCALE GENOMIC DNA]</scope>
    <source>
        <strain evidence="2">cv. Stackhouse</strain>
    </source>
</reference>
<keyword evidence="2" id="KW-1185">Reference proteome</keyword>
<dbReference type="Gramene" id="CDF32888">
    <property type="protein sequence ID" value="CDF32888"/>
    <property type="gene ID" value="CHC_T00001681001"/>
</dbReference>
<evidence type="ECO:0000313" key="2">
    <source>
        <dbReference type="Proteomes" id="UP000012073"/>
    </source>
</evidence>
<dbReference type="AlphaFoldDB" id="R7Q4U3"/>
<dbReference type="Proteomes" id="UP000012073">
    <property type="component" value="Unassembled WGS sequence"/>
</dbReference>
<gene>
    <name evidence="1" type="ORF">CHC_T00001681001</name>
</gene>
<dbReference type="KEGG" id="ccp:CHC_T00001681001"/>
<sequence length="88" mass="9850">MPCDEMLAPGPRNSFFKLRPMQRAHSQNVMRPPLFLLTLIAMVRLQSPCIPLLKSSACGKMHEVLWASGMLREVLLNFASVYTVCVCG</sequence>
<organism evidence="1 2">
    <name type="scientific">Chondrus crispus</name>
    <name type="common">Carrageen Irish moss</name>
    <name type="synonym">Polymorpha crispa</name>
    <dbReference type="NCBI Taxonomy" id="2769"/>
    <lineage>
        <taxon>Eukaryota</taxon>
        <taxon>Rhodophyta</taxon>
        <taxon>Florideophyceae</taxon>
        <taxon>Rhodymeniophycidae</taxon>
        <taxon>Gigartinales</taxon>
        <taxon>Gigartinaceae</taxon>
        <taxon>Chondrus</taxon>
    </lineage>
</organism>
<name>R7Q4U3_CHOCR</name>
<dbReference type="EMBL" id="HG001593">
    <property type="protein sequence ID" value="CDF32888.1"/>
    <property type="molecule type" value="Genomic_DNA"/>
</dbReference>
<dbReference type="GeneID" id="17320402"/>
<evidence type="ECO:0000313" key="1">
    <source>
        <dbReference type="EMBL" id="CDF32888.1"/>
    </source>
</evidence>
<dbReference type="RefSeq" id="XP_005712689.1">
    <property type="nucleotide sequence ID" value="XM_005712632.1"/>
</dbReference>
<protein>
    <submittedName>
        <fullName evidence="1">Uncharacterized protein</fullName>
    </submittedName>
</protein>
<proteinExistence type="predicted"/>
<accession>R7Q4U3</accession>